<reference evidence="6" key="1">
    <citation type="journal article" date="2019" name="Int. J. Syst. Evol. Microbiol.">
        <title>The Global Catalogue of Microorganisms (GCM) 10K type strain sequencing project: providing services to taxonomists for standard genome sequencing and annotation.</title>
        <authorList>
            <consortium name="The Broad Institute Genomics Platform"/>
            <consortium name="The Broad Institute Genome Sequencing Center for Infectious Disease"/>
            <person name="Wu L."/>
            <person name="Ma J."/>
        </authorList>
    </citation>
    <scope>NUCLEOTIDE SEQUENCE [LARGE SCALE GENOMIC DNA]</scope>
    <source>
        <strain evidence="6">KCTC 42424</strain>
    </source>
</reference>
<dbReference type="InterPro" id="IPR036465">
    <property type="entry name" value="vWFA_dom_sf"/>
</dbReference>
<dbReference type="CDD" id="cd00198">
    <property type="entry name" value="vWFA"/>
    <property type="match status" value="1"/>
</dbReference>
<evidence type="ECO:0000256" key="2">
    <source>
        <dbReference type="ARBA" id="ARBA00022837"/>
    </source>
</evidence>
<gene>
    <name evidence="5" type="ORF">ACFOMG_14090</name>
</gene>
<dbReference type="Pfam" id="PF13519">
    <property type="entry name" value="VWA_2"/>
    <property type="match status" value="1"/>
</dbReference>
<protein>
    <submittedName>
        <fullName evidence="5">Pilus assembly protein</fullName>
    </submittedName>
</protein>
<dbReference type="InterPro" id="IPR008707">
    <property type="entry name" value="B-propeller_PilY1"/>
</dbReference>
<keyword evidence="2" id="KW-0106">Calcium</keyword>
<dbReference type="EMBL" id="JBHRYB010000014">
    <property type="protein sequence ID" value="MFC3681230.1"/>
    <property type="molecule type" value="Genomic_DNA"/>
</dbReference>
<sequence>MKLYWLSIIAFGLLSARLAYADDTEIYRNTKTRINPNVIFLIDTSGSMTWSAGDKSRIEVVKSAANAAINNLKVSEPINIAIMRFDDRYRTYQGGYVIEHFTPTDSASNKQQLIDTISSLSYSNIGGGTPLTESFYEAARYMRGDSTYYGTPDSDRYRSVINGGNSYTYKRNYGSVAESVYTNNSRYYYRTPVTATCQKNHIVLFTDGDPSSDNSANYRIQNLVDNMTLPNALDDDCSGDGGCADELAYWLQNTDHFQDSSLTGQSDPNASETDQKIFVHTVGGFSGISQSGEQLLNNIAKYGHPLTKDHLNDDGSSKHYYAASDEASLTTALNNVFGGISNSAGNFAAPVVAVNAFNSLEHREELYYSVFQPAELPGWSGNIKRYKMSSSGQILDADDQLAINPDTGFFKDSAKSVWTQGSADGAVVTKGGIANRLPANRKIYTRLLGTGNIISVTNAVNENNTALTSALLETKLPVGSSLSSSERNNVLKWARGLDPESDTARKSMADPLHGNPVMVSYRDSSNNISDILFSGTNVGYIHAIDPQETNPEELWAYIPKELLGNLAAYQQGRSRLQKVYGIDGPMSLYHQDNNQDRIVDTGDKAYLIAGMRRGGSSYYFLDVSSKKSPSLKAQINAGDSGFEELGQTWSKMIPARVSWNGKVTDVFFFGGGYDVDEDSAKTRQVHDQGNAIYMISAPTATKGPELLWKATGASSNSKGKTYSEMDSSFAADLTLIDNDGNGTVDLLYAADIGGRLWRFDIDKANTGANSFADGGVIADFNDGSETGNRRFFTQPDVVYTEYGFFKTTDPSDSTKTVTTKKGRYQISIGSGFRADPLNKVVQNKIFIINDFDIDGAPGSGYTKLGLSDLANLSNYSNSSYAQQKNGAYYSLSRAGEKVLSSTLTVNDVIYVPTFRPSDSNVNVGCEPDSGQASLIKIQPVNDPDDTERQVDTIALKQGGIVPEPVLVFPPKDKSGSSTASGAPVIAIGTEIEDITGDFNAFQKTYWKEN</sequence>
<dbReference type="PROSITE" id="PS50234">
    <property type="entry name" value="VWFA"/>
    <property type="match status" value="1"/>
</dbReference>
<evidence type="ECO:0000313" key="6">
    <source>
        <dbReference type="Proteomes" id="UP001595722"/>
    </source>
</evidence>
<dbReference type="InterPro" id="IPR002035">
    <property type="entry name" value="VWF_A"/>
</dbReference>
<feature type="chain" id="PRO_5046438053" evidence="3">
    <location>
        <begin position="22"/>
        <end position="1009"/>
    </location>
</feature>
<dbReference type="Gene3D" id="3.40.50.410">
    <property type="entry name" value="von Willebrand factor, type A domain"/>
    <property type="match status" value="1"/>
</dbReference>
<organism evidence="5 6">
    <name type="scientific">Bacterioplanoides pacificum</name>
    <dbReference type="NCBI Taxonomy" id="1171596"/>
    <lineage>
        <taxon>Bacteria</taxon>
        <taxon>Pseudomonadati</taxon>
        <taxon>Pseudomonadota</taxon>
        <taxon>Gammaproteobacteria</taxon>
        <taxon>Oceanospirillales</taxon>
        <taxon>Oceanospirillaceae</taxon>
        <taxon>Bacterioplanoides</taxon>
    </lineage>
</organism>
<evidence type="ECO:0000256" key="1">
    <source>
        <dbReference type="ARBA" id="ARBA00022723"/>
    </source>
</evidence>
<evidence type="ECO:0000313" key="5">
    <source>
        <dbReference type="EMBL" id="MFC3681230.1"/>
    </source>
</evidence>
<keyword evidence="3" id="KW-0732">Signal</keyword>
<dbReference type="Proteomes" id="UP001595722">
    <property type="component" value="Unassembled WGS sequence"/>
</dbReference>
<name>A0ABV7VUK3_9GAMM</name>
<comment type="caution">
    <text evidence="5">The sequence shown here is derived from an EMBL/GenBank/DDBJ whole genome shotgun (WGS) entry which is preliminary data.</text>
</comment>
<evidence type="ECO:0000256" key="3">
    <source>
        <dbReference type="SAM" id="SignalP"/>
    </source>
</evidence>
<dbReference type="SUPFAM" id="SSF53300">
    <property type="entry name" value="vWA-like"/>
    <property type="match status" value="1"/>
</dbReference>
<keyword evidence="1" id="KW-0479">Metal-binding</keyword>
<evidence type="ECO:0000259" key="4">
    <source>
        <dbReference type="PROSITE" id="PS50234"/>
    </source>
</evidence>
<feature type="signal peptide" evidence="3">
    <location>
        <begin position="1"/>
        <end position="21"/>
    </location>
</feature>
<proteinExistence type="predicted"/>
<accession>A0ABV7VUK3</accession>
<dbReference type="RefSeq" id="WP_376867519.1">
    <property type="nucleotide sequence ID" value="NZ_JBHRYB010000014.1"/>
</dbReference>
<keyword evidence="6" id="KW-1185">Reference proteome</keyword>
<feature type="domain" description="VWFA" evidence="4">
    <location>
        <begin position="37"/>
        <end position="336"/>
    </location>
</feature>
<dbReference type="Pfam" id="PF05567">
    <property type="entry name" value="T4P_PilY1"/>
    <property type="match status" value="1"/>
</dbReference>